<dbReference type="InterPro" id="IPR001098">
    <property type="entry name" value="DNA-dir_DNA_pol_A_palm_dom"/>
</dbReference>
<evidence type="ECO:0000256" key="16">
    <source>
        <dbReference type="NCBIfam" id="TIGR00593"/>
    </source>
</evidence>
<evidence type="ECO:0000313" key="22">
    <source>
        <dbReference type="EMBL" id="QQR38728.1"/>
    </source>
</evidence>
<proteinExistence type="inferred from homology"/>
<dbReference type="EMBL" id="CP068046">
    <property type="protein sequence ID" value="QQR38728.1"/>
    <property type="molecule type" value="Genomic_DNA"/>
</dbReference>
<dbReference type="EC" id="2.7.7.7" evidence="3 16"/>
<dbReference type="InterPro" id="IPR020046">
    <property type="entry name" value="5-3_exonucl_a-hlix_arch_N"/>
</dbReference>
<evidence type="ECO:0000256" key="12">
    <source>
        <dbReference type="ARBA" id="ARBA00022932"/>
    </source>
</evidence>
<dbReference type="Gene3D" id="1.10.150.20">
    <property type="entry name" value="5' to 3' exonuclease, C-terminal subdomain"/>
    <property type="match status" value="2"/>
</dbReference>
<dbReference type="InterPro" id="IPR018320">
    <property type="entry name" value="DNA_polymerase_1"/>
</dbReference>
<dbReference type="InterPro" id="IPR036279">
    <property type="entry name" value="5-3_exonuclease_C_sf"/>
</dbReference>
<sequence>MHLLLVDGSGYIFRAFHALPPLNRKSDGLPVGCVQGFCNMLFKLTQDMDIDEPPTHVAVIFDHSAKTFRDEIYSDYKAHRPSAPEELVPQFPLTRHATRAFSIASIEMEGWEADDIMATYACQAKSRGWKVTIASSDKDLMQLVEMDGSIRLLDTIPRPGQPPLRWIGPDEVFTKFGVTPDKVIDVQALCGDSVDNVPGVPGIGVKTAAELINQYGDLETLLARAEEIKQPARRQKLVDNAELARISKQLVTLEQAVPLEIDLDGLARQPMAPSALFPFLKAMEFATITKRLAGLLDANPDDFEPDPDLKAGGNKDMGAPKKSADLSVAKAKLAANVVPGTGPARFAASEHARVKAVPIDYDAYRTVTTAEDLSAIVSRIYARGHVAIDTETTGLDPQQADIVGICLSTEIGEGFYIPVGHAKAGDLLAGGGLLEGQLPIRDVLDALKPVLEDPSILKIGQNSKYDMEVFERYGIAMAPIDDTMLMSYALDGPQYNGLDVLAKHWLDHKTITFGELAGTGKGQKTFDQLEIAPAARYAAEDADVTMRLWHVLKPRLAAENATALYETLERPLAPVLARMEARGITVDRQILNRLSGDFAQRAAALEAEAYELAGQSFNLGSPKQLGEILFDKMGLEGGTKTKTGAWSTGADVLEDLALKGVPLARTIVDWRQLTKLMGTYTDALPTYINPRTGRVHTSYSQASVLTGRLSSNEPNLQNIPVRTGDGRKIRTAFVAAPGKILISADYSQIELRLLAHIADIGALKDAFEEGLDIHAMTASEMFNVPVKDMPSEVRRRAKAINFGIIYGISAFGLSNQLGIARGEAGDYIKTYFERFPGIKDYMDAQRARVKIDGHVTTIFGRKIQFPNANSGNPSERSFVERASINAPIQGSAADIIRRAMIRMEPELKRLGVEADMLLQVHDELIFEAPEGTEETAMSAIKTVMEGASEPAVRLTVPIQVDAHAAKNWDEAH</sequence>
<comment type="similarity">
    <text evidence="1 17">Belongs to the DNA polymerase type-A family.</text>
</comment>
<dbReference type="SMART" id="SM00482">
    <property type="entry name" value="POLAc"/>
    <property type="match status" value="1"/>
</dbReference>
<evidence type="ECO:0000256" key="9">
    <source>
        <dbReference type="ARBA" id="ARBA00022763"/>
    </source>
</evidence>
<evidence type="ECO:0000256" key="1">
    <source>
        <dbReference type="ARBA" id="ARBA00007705"/>
    </source>
</evidence>
<dbReference type="InterPro" id="IPR002298">
    <property type="entry name" value="DNA_polymerase_A"/>
</dbReference>
<dbReference type="NCBIfam" id="NF004397">
    <property type="entry name" value="PRK05755.1"/>
    <property type="match status" value="1"/>
</dbReference>
<dbReference type="InterPro" id="IPR012337">
    <property type="entry name" value="RNaseH-like_sf"/>
</dbReference>
<dbReference type="InterPro" id="IPR029060">
    <property type="entry name" value="PIN-like_dom_sf"/>
</dbReference>
<dbReference type="PANTHER" id="PTHR10133:SF27">
    <property type="entry name" value="DNA POLYMERASE NU"/>
    <property type="match status" value="1"/>
</dbReference>
<evidence type="ECO:0000256" key="8">
    <source>
        <dbReference type="ARBA" id="ARBA00022722"/>
    </source>
</evidence>
<dbReference type="InterPro" id="IPR002421">
    <property type="entry name" value="5-3_exonuclease"/>
</dbReference>
<dbReference type="RefSeq" id="WP_201631467.1">
    <property type="nucleotide sequence ID" value="NZ_CP068046.1"/>
</dbReference>
<reference evidence="22 23" key="1">
    <citation type="submission" date="2021-01" db="EMBL/GenBank/DDBJ databases">
        <title>Genome seq and assembly of Devosia sp. LEGU1.</title>
        <authorList>
            <person name="Chhetri G."/>
        </authorList>
    </citation>
    <scope>NUCLEOTIDE SEQUENCE [LARGE SCALE GENOMIC DNA]</scope>
    <source>
        <strain evidence="22 23">LEGU1</strain>
    </source>
</reference>
<evidence type="ECO:0000259" key="19">
    <source>
        <dbReference type="SMART" id="SM00474"/>
    </source>
</evidence>
<keyword evidence="12 17" id="KW-0239">DNA-directed DNA polymerase</keyword>
<evidence type="ECO:0000256" key="10">
    <source>
        <dbReference type="ARBA" id="ARBA00022801"/>
    </source>
</evidence>
<evidence type="ECO:0000256" key="14">
    <source>
        <dbReference type="ARBA" id="ARBA00023204"/>
    </source>
</evidence>
<dbReference type="CDD" id="cd08637">
    <property type="entry name" value="DNA_pol_A_pol_I_C"/>
    <property type="match status" value="1"/>
</dbReference>
<keyword evidence="6 17" id="KW-0548">Nucleotidyltransferase</keyword>
<name>A0ABX7C4J1_9HYPH</name>
<evidence type="ECO:0000313" key="23">
    <source>
        <dbReference type="Proteomes" id="UP000595857"/>
    </source>
</evidence>
<comment type="catalytic activity">
    <reaction evidence="15 17">
        <text>DNA(n) + a 2'-deoxyribonucleoside 5'-triphosphate = DNA(n+1) + diphosphate</text>
        <dbReference type="Rhea" id="RHEA:22508"/>
        <dbReference type="Rhea" id="RHEA-COMP:17339"/>
        <dbReference type="Rhea" id="RHEA-COMP:17340"/>
        <dbReference type="ChEBI" id="CHEBI:33019"/>
        <dbReference type="ChEBI" id="CHEBI:61560"/>
        <dbReference type="ChEBI" id="CHEBI:173112"/>
        <dbReference type="EC" id="2.7.7.7"/>
    </reaction>
</comment>
<dbReference type="PROSITE" id="PS00447">
    <property type="entry name" value="DNA_POLYMERASE_A"/>
    <property type="match status" value="1"/>
</dbReference>
<dbReference type="Gene3D" id="1.20.1060.10">
    <property type="entry name" value="Taq DNA Polymerase, Chain T, domain 4"/>
    <property type="match status" value="1"/>
</dbReference>
<keyword evidence="11 17" id="KW-0269">Exonuclease</keyword>
<dbReference type="SUPFAM" id="SSF88723">
    <property type="entry name" value="PIN domain-like"/>
    <property type="match status" value="1"/>
</dbReference>
<organism evidence="22 23">
    <name type="scientific">Devosia rhizoryzae</name>
    <dbReference type="NCBI Taxonomy" id="2774137"/>
    <lineage>
        <taxon>Bacteria</taxon>
        <taxon>Pseudomonadati</taxon>
        <taxon>Pseudomonadota</taxon>
        <taxon>Alphaproteobacteria</taxon>
        <taxon>Hyphomicrobiales</taxon>
        <taxon>Devosiaceae</taxon>
        <taxon>Devosia</taxon>
    </lineage>
</organism>
<keyword evidence="14 17" id="KW-0234">DNA repair</keyword>
<dbReference type="SMART" id="SM00475">
    <property type="entry name" value="53EXOc"/>
    <property type="match status" value="1"/>
</dbReference>
<dbReference type="Pfam" id="PF02739">
    <property type="entry name" value="5_3_exonuc_N"/>
    <property type="match status" value="1"/>
</dbReference>
<dbReference type="PRINTS" id="PR00868">
    <property type="entry name" value="DNAPOLI"/>
</dbReference>
<dbReference type="Gene3D" id="3.30.420.10">
    <property type="entry name" value="Ribonuclease H-like superfamily/Ribonuclease H"/>
    <property type="match status" value="1"/>
</dbReference>
<dbReference type="NCBIfam" id="TIGR00593">
    <property type="entry name" value="pola"/>
    <property type="match status" value="1"/>
</dbReference>
<accession>A0ABX7C4J1</accession>
<gene>
    <name evidence="17 22" type="primary">polA</name>
    <name evidence="22" type="ORF">JI748_13305</name>
</gene>
<dbReference type="Gene3D" id="3.40.50.1010">
    <property type="entry name" value="5'-nuclease"/>
    <property type="match status" value="1"/>
</dbReference>
<evidence type="ECO:0000256" key="6">
    <source>
        <dbReference type="ARBA" id="ARBA00022695"/>
    </source>
</evidence>
<feature type="domain" description="DNA-directed DNA polymerase family A palm" evidence="21">
    <location>
        <begin position="726"/>
        <end position="932"/>
    </location>
</feature>
<dbReference type="Pfam" id="PF01367">
    <property type="entry name" value="5_3_exonuc"/>
    <property type="match status" value="1"/>
</dbReference>
<keyword evidence="5 17" id="KW-0808">Transferase</keyword>
<dbReference type="SMART" id="SM00474">
    <property type="entry name" value="35EXOc"/>
    <property type="match status" value="1"/>
</dbReference>
<dbReference type="Pfam" id="PF01612">
    <property type="entry name" value="DNA_pol_A_exo1"/>
    <property type="match status" value="1"/>
</dbReference>
<dbReference type="InterPro" id="IPR020045">
    <property type="entry name" value="DNA_polI_H3TH"/>
</dbReference>
<dbReference type="CDD" id="cd06139">
    <property type="entry name" value="DNA_polA_I_Ecoli_like_exo"/>
    <property type="match status" value="1"/>
</dbReference>
<comment type="function">
    <text evidence="17">In addition to polymerase activity, this DNA polymerase exhibits 3'-5' and 5'-3' exonuclease activity.</text>
</comment>
<dbReference type="Gene3D" id="3.30.70.370">
    <property type="match status" value="1"/>
</dbReference>
<keyword evidence="9 17" id="KW-0227">DNA damage</keyword>
<evidence type="ECO:0000256" key="2">
    <source>
        <dbReference type="ARBA" id="ARBA00011541"/>
    </source>
</evidence>
<dbReference type="SUPFAM" id="SSF53098">
    <property type="entry name" value="Ribonuclease H-like"/>
    <property type="match status" value="1"/>
</dbReference>
<keyword evidence="10 17" id="KW-0378">Hydrolase</keyword>
<dbReference type="Pfam" id="PF00476">
    <property type="entry name" value="DNA_pol_A"/>
    <property type="match status" value="1"/>
</dbReference>
<evidence type="ECO:0000256" key="13">
    <source>
        <dbReference type="ARBA" id="ARBA00023125"/>
    </source>
</evidence>
<dbReference type="InterPro" id="IPR008918">
    <property type="entry name" value="HhH2"/>
</dbReference>
<dbReference type="SUPFAM" id="SSF56672">
    <property type="entry name" value="DNA/RNA polymerases"/>
    <property type="match status" value="1"/>
</dbReference>
<dbReference type="InterPro" id="IPR002562">
    <property type="entry name" value="3'-5'_exonuclease_dom"/>
</dbReference>
<dbReference type="GO" id="GO:0003887">
    <property type="term" value="F:DNA-directed DNA polymerase activity"/>
    <property type="evidence" value="ECO:0007669"/>
    <property type="project" value="UniProtKB-EC"/>
</dbReference>
<keyword evidence="13 17" id="KW-0238">DNA-binding</keyword>
<comment type="subunit">
    <text evidence="2">Single-chain monomer with multiple functions.</text>
</comment>
<evidence type="ECO:0000256" key="17">
    <source>
        <dbReference type="RuleBase" id="RU004460"/>
    </source>
</evidence>
<evidence type="ECO:0000256" key="7">
    <source>
        <dbReference type="ARBA" id="ARBA00022705"/>
    </source>
</evidence>
<dbReference type="PANTHER" id="PTHR10133">
    <property type="entry name" value="DNA POLYMERASE I"/>
    <property type="match status" value="1"/>
</dbReference>
<dbReference type="CDD" id="cd09898">
    <property type="entry name" value="H3TH_53EXO"/>
    <property type="match status" value="1"/>
</dbReference>
<evidence type="ECO:0000259" key="20">
    <source>
        <dbReference type="SMART" id="SM00475"/>
    </source>
</evidence>
<feature type="region of interest" description="Disordered" evidence="18">
    <location>
        <begin position="297"/>
        <end position="321"/>
    </location>
</feature>
<evidence type="ECO:0000256" key="18">
    <source>
        <dbReference type="SAM" id="MobiDB-lite"/>
    </source>
</evidence>
<evidence type="ECO:0000256" key="4">
    <source>
        <dbReference type="ARBA" id="ARBA00020311"/>
    </source>
</evidence>
<keyword evidence="7 17" id="KW-0235">DNA replication</keyword>
<evidence type="ECO:0000256" key="11">
    <source>
        <dbReference type="ARBA" id="ARBA00022839"/>
    </source>
</evidence>
<keyword evidence="23" id="KW-1185">Reference proteome</keyword>
<evidence type="ECO:0000256" key="15">
    <source>
        <dbReference type="ARBA" id="ARBA00049244"/>
    </source>
</evidence>
<dbReference type="InterPro" id="IPR019760">
    <property type="entry name" value="DNA-dir_DNA_pol_A_CS"/>
</dbReference>
<evidence type="ECO:0000259" key="21">
    <source>
        <dbReference type="SMART" id="SM00482"/>
    </source>
</evidence>
<evidence type="ECO:0000256" key="5">
    <source>
        <dbReference type="ARBA" id="ARBA00022679"/>
    </source>
</evidence>
<dbReference type="InterPro" id="IPR043502">
    <property type="entry name" value="DNA/RNA_pol_sf"/>
</dbReference>
<dbReference type="SMART" id="SM00279">
    <property type="entry name" value="HhH2"/>
    <property type="match status" value="1"/>
</dbReference>
<dbReference type="CDD" id="cd09859">
    <property type="entry name" value="PIN_53EXO"/>
    <property type="match status" value="1"/>
</dbReference>
<feature type="domain" description="3'-5' exonuclease" evidence="19">
    <location>
        <begin position="364"/>
        <end position="557"/>
    </location>
</feature>
<keyword evidence="8" id="KW-0540">Nuclease</keyword>
<dbReference type="SUPFAM" id="SSF47807">
    <property type="entry name" value="5' to 3' exonuclease, C-terminal subdomain"/>
    <property type="match status" value="1"/>
</dbReference>
<dbReference type="Proteomes" id="UP000595857">
    <property type="component" value="Chromosome"/>
</dbReference>
<protein>
    <recommendedName>
        <fullName evidence="4 16">DNA polymerase I</fullName>
        <ecNumber evidence="3 16">2.7.7.7</ecNumber>
    </recommendedName>
</protein>
<feature type="domain" description="5'-3' exonuclease" evidence="20">
    <location>
        <begin position="1"/>
        <end position="269"/>
    </location>
</feature>
<evidence type="ECO:0000256" key="3">
    <source>
        <dbReference type="ARBA" id="ARBA00012417"/>
    </source>
</evidence>
<dbReference type="InterPro" id="IPR036397">
    <property type="entry name" value="RNaseH_sf"/>
</dbReference>